<evidence type="ECO:0000256" key="1">
    <source>
        <dbReference type="SAM" id="Phobius"/>
    </source>
</evidence>
<comment type="caution">
    <text evidence="3">The sequence shown here is derived from an EMBL/GenBank/DDBJ whole genome shotgun (WGS) entry which is preliminary data.</text>
</comment>
<keyword evidence="1" id="KW-0812">Transmembrane</keyword>
<evidence type="ECO:0000313" key="4">
    <source>
        <dbReference type="Proteomes" id="UP001254257"/>
    </source>
</evidence>
<dbReference type="SUPFAM" id="SSF50199">
    <property type="entry name" value="Staphylococcal nuclease"/>
    <property type="match status" value="1"/>
</dbReference>
<accession>A0ABU3SA83</accession>
<dbReference type="PANTHER" id="PTHR12302:SF26">
    <property type="entry name" value="BLR1266 PROTEIN"/>
    <property type="match status" value="1"/>
</dbReference>
<dbReference type="PROSITE" id="PS50830">
    <property type="entry name" value="TNASE_3"/>
    <property type="match status" value="1"/>
</dbReference>
<proteinExistence type="predicted"/>
<dbReference type="Pfam" id="PF00565">
    <property type="entry name" value="SNase"/>
    <property type="match status" value="1"/>
</dbReference>
<dbReference type="InterPro" id="IPR035437">
    <property type="entry name" value="SNase_OB-fold_sf"/>
</dbReference>
<feature type="transmembrane region" description="Helical" evidence="1">
    <location>
        <begin position="60"/>
        <end position="80"/>
    </location>
</feature>
<evidence type="ECO:0000259" key="2">
    <source>
        <dbReference type="PROSITE" id="PS50830"/>
    </source>
</evidence>
<keyword evidence="1" id="KW-0472">Membrane</keyword>
<dbReference type="SMART" id="SM00318">
    <property type="entry name" value="SNc"/>
    <property type="match status" value="1"/>
</dbReference>
<keyword evidence="1" id="KW-1133">Transmembrane helix</keyword>
<organism evidence="3 4">
    <name type="scientific">Bosea rubneri</name>
    <dbReference type="NCBI Taxonomy" id="3075434"/>
    <lineage>
        <taxon>Bacteria</taxon>
        <taxon>Pseudomonadati</taxon>
        <taxon>Pseudomonadota</taxon>
        <taxon>Alphaproteobacteria</taxon>
        <taxon>Hyphomicrobiales</taxon>
        <taxon>Boseaceae</taxon>
        <taxon>Bosea</taxon>
    </lineage>
</organism>
<sequence>MDLFGGEFRHTREKRLLTGRAPCAPARHDEQEIVKLVLMARFGFRTNGYGPFGWRRVGRAVDLVVALGFIGLLAVAGAVLQYRLGPARNLAGAAEAIDGDSIRLAGEELRLEGIDAPEYRQTCRDKGGRDVACGRQARRALAGMLALGNVSCTISRPDRYGRGLARCRQGDADINAAMVRNGQALAYGEYRAEEDEAKAAGRGLWALNFQRPSEWRQSHPR</sequence>
<dbReference type="Proteomes" id="UP001254257">
    <property type="component" value="Unassembled WGS sequence"/>
</dbReference>
<dbReference type="PANTHER" id="PTHR12302">
    <property type="entry name" value="EBNA2 BINDING PROTEIN P100"/>
    <property type="match status" value="1"/>
</dbReference>
<gene>
    <name evidence="3" type="ORF">RKE40_17420</name>
</gene>
<feature type="domain" description="TNase-like" evidence="2">
    <location>
        <begin position="87"/>
        <end position="207"/>
    </location>
</feature>
<dbReference type="EMBL" id="JAWDID010000027">
    <property type="protein sequence ID" value="MDU0341683.1"/>
    <property type="molecule type" value="Genomic_DNA"/>
</dbReference>
<protein>
    <submittedName>
        <fullName evidence="3">Thermonuclease family protein</fullName>
    </submittedName>
</protein>
<dbReference type="InterPro" id="IPR016071">
    <property type="entry name" value="Staphylococal_nuclease_OB-fold"/>
</dbReference>
<keyword evidence="4" id="KW-1185">Reference proteome</keyword>
<dbReference type="Gene3D" id="2.40.50.90">
    <property type="match status" value="1"/>
</dbReference>
<name>A0ABU3SA83_9HYPH</name>
<evidence type="ECO:0000313" key="3">
    <source>
        <dbReference type="EMBL" id="MDU0341683.1"/>
    </source>
</evidence>
<dbReference type="RefSeq" id="WP_316019495.1">
    <property type="nucleotide sequence ID" value="NZ_JAWDID010000027.1"/>
</dbReference>
<reference evidence="3 4" key="1">
    <citation type="submission" date="2023-09" db="EMBL/GenBank/DDBJ databases">
        <title>Whole genome shotgun sequencing (WGS) of Bosea sp. ZW T0_25, isolated from stored onions (Allium cepa).</title>
        <authorList>
            <person name="Stoll D.A."/>
            <person name="Huch M."/>
        </authorList>
    </citation>
    <scope>NUCLEOTIDE SEQUENCE [LARGE SCALE GENOMIC DNA]</scope>
    <source>
        <strain evidence="3 4">ZW T0_25</strain>
    </source>
</reference>